<dbReference type="AlphaFoldDB" id="D5ENR8"/>
<proteinExistence type="predicted"/>
<dbReference type="InterPro" id="IPR018060">
    <property type="entry name" value="HTH_AraC"/>
</dbReference>
<keyword evidence="2" id="KW-0238">DNA-binding</keyword>
<dbReference type="KEGG" id="caa:Caka_0552"/>
<keyword evidence="6" id="KW-1185">Reference proteome</keyword>
<dbReference type="RefSeq" id="WP_013042302.1">
    <property type="nucleotide sequence ID" value="NC_014008.1"/>
</dbReference>
<dbReference type="HOGENOM" id="CLU_1072470_0_0_0"/>
<gene>
    <name evidence="5" type="ordered locus">Caka_0552</name>
</gene>
<name>D5ENR8_CORAD</name>
<keyword evidence="1" id="KW-0805">Transcription regulation</keyword>
<dbReference type="GO" id="GO:0003700">
    <property type="term" value="F:DNA-binding transcription factor activity"/>
    <property type="evidence" value="ECO:0007669"/>
    <property type="project" value="InterPro"/>
</dbReference>
<dbReference type="PANTHER" id="PTHR46796">
    <property type="entry name" value="HTH-TYPE TRANSCRIPTIONAL ACTIVATOR RHAS-RELATED"/>
    <property type="match status" value="1"/>
</dbReference>
<dbReference type="Gene3D" id="1.10.10.60">
    <property type="entry name" value="Homeodomain-like"/>
    <property type="match status" value="1"/>
</dbReference>
<dbReference type="eggNOG" id="COG4977">
    <property type="taxonomic scope" value="Bacteria"/>
</dbReference>
<feature type="domain" description="HTH araC/xylS-type" evidence="4">
    <location>
        <begin position="186"/>
        <end position="282"/>
    </location>
</feature>
<dbReference type="GO" id="GO:0043565">
    <property type="term" value="F:sequence-specific DNA binding"/>
    <property type="evidence" value="ECO:0007669"/>
    <property type="project" value="InterPro"/>
</dbReference>
<evidence type="ECO:0000259" key="4">
    <source>
        <dbReference type="PROSITE" id="PS01124"/>
    </source>
</evidence>
<protein>
    <submittedName>
        <fullName evidence="5">Transcriptional regulator, AraC family</fullName>
    </submittedName>
</protein>
<dbReference type="InterPro" id="IPR009057">
    <property type="entry name" value="Homeodomain-like_sf"/>
</dbReference>
<evidence type="ECO:0000313" key="5">
    <source>
        <dbReference type="EMBL" id="ADE53577.1"/>
    </source>
</evidence>
<accession>D5ENR8</accession>
<dbReference type="STRING" id="583355.Caka_0552"/>
<dbReference type="SUPFAM" id="SSF46689">
    <property type="entry name" value="Homeodomain-like"/>
    <property type="match status" value="2"/>
</dbReference>
<evidence type="ECO:0000313" key="6">
    <source>
        <dbReference type="Proteomes" id="UP000000925"/>
    </source>
</evidence>
<dbReference type="Proteomes" id="UP000000925">
    <property type="component" value="Chromosome"/>
</dbReference>
<dbReference type="PROSITE" id="PS00041">
    <property type="entry name" value="HTH_ARAC_FAMILY_1"/>
    <property type="match status" value="1"/>
</dbReference>
<reference evidence="5 6" key="1">
    <citation type="journal article" date="2010" name="Stand. Genomic Sci.">
        <title>Complete genome sequence of Coraliomargarita akajimensis type strain (04OKA010-24).</title>
        <authorList>
            <person name="Mavromatis K."/>
            <person name="Abt B."/>
            <person name="Brambilla E."/>
            <person name="Lapidus A."/>
            <person name="Copeland A."/>
            <person name="Deshpande S."/>
            <person name="Nolan M."/>
            <person name="Lucas S."/>
            <person name="Tice H."/>
            <person name="Cheng J.F."/>
            <person name="Han C."/>
            <person name="Detter J.C."/>
            <person name="Woyke T."/>
            <person name="Goodwin L."/>
            <person name="Pitluck S."/>
            <person name="Held B."/>
            <person name="Brettin T."/>
            <person name="Tapia R."/>
            <person name="Ivanova N."/>
            <person name="Mikhailova N."/>
            <person name="Pati A."/>
            <person name="Liolios K."/>
            <person name="Chen A."/>
            <person name="Palaniappan K."/>
            <person name="Land M."/>
            <person name="Hauser L."/>
            <person name="Chang Y.J."/>
            <person name="Jeffries C.D."/>
            <person name="Rohde M."/>
            <person name="Goker M."/>
            <person name="Bristow J."/>
            <person name="Eisen J.A."/>
            <person name="Markowitz V."/>
            <person name="Hugenholtz P."/>
            <person name="Klenk H.P."/>
            <person name="Kyrpides N.C."/>
        </authorList>
    </citation>
    <scope>NUCLEOTIDE SEQUENCE [LARGE SCALE GENOMIC DNA]</scope>
    <source>
        <strain evidence="6">DSM 45221 / IAM 15411 / JCM 23193 / KCTC 12865</strain>
    </source>
</reference>
<dbReference type="Pfam" id="PF12833">
    <property type="entry name" value="HTH_18"/>
    <property type="match status" value="1"/>
</dbReference>
<keyword evidence="3" id="KW-0804">Transcription</keyword>
<dbReference type="SMART" id="SM00342">
    <property type="entry name" value="HTH_ARAC"/>
    <property type="match status" value="1"/>
</dbReference>
<dbReference type="InterPro" id="IPR018062">
    <property type="entry name" value="HTH_AraC-typ_CS"/>
</dbReference>
<sequence length="282" mass="32594">MFDPTDKRLYPPRKDRAHWQPDPGAGLPLMYLAWGRRDFSEEFLPECRHEGWVCTIIEEGNPVMVIQGVEVTLEPRQLVLIGPDCSFGWPSKEGSTCKFVQWMWQGPSGPDLAGISMDGFIISKLPRGKYQPLRDNHNQCRREVQMLGHDKLSHNYLDACYRMFAILLERVLALSDSSDSAEERVKLAQEWMRQHLESKEPVARLCDYLDISQSTLHRLFKAQIGQSPVEYFHGLRMTHARKLLRKKSVQIKEVALILGYVHINDFSRAFKSYYGFPPSKRA</sequence>
<organism evidence="5 6">
    <name type="scientific">Coraliomargarita akajimensis (strain DSM 45221 / IAM 15411 / JCM 23193 / KCTC 12865 / 04OKA010-24)</name>
    <dbReference type="NCBI Taxonomy" id="583355"/>
    <lineage>
        <taxon>Bacteria</taxon>
        <taxon>Pseudomonadati</taxon>
        <taxon>Verrucomicrobiota</taxon>
        <taxon>Opitutia</taxon>
        <taxon>Puniceicoccales</taxon>
        <taxon>Coraliomargaritaceae</taxon>
        <taxon>Coraliomargarita</taxon>
    </lineage>
</organism>
<dbReference type="InterPro" id="IPR050204">
    <property type="entry name" value="AraC_XylS_family_regulators"/>
</dbReference>
<dbReference type="PROSITE" id="PS01124">
    <property type="entry name" value="HTH_ARAC_FAMILY_2"/>
    <property type="match status" value="1"/>
</dbReference>
<evidence type="ECO:0000256" key="2">
    <source>
        <dbReference type="ARBA" id="ARBA00023125"/>
    </source>
</evidence>
<evidence type="ECO:0000256" key="3">
    <source>
        <dbReference type="ARBA" id="ARBA00023163"/>
    </source>
</evidence>
<evidence type="ECO:0000256" key="1">
    <source>
        <dbReference type="ARBA" id="ARBA00023015"/>
    </source>
</evidence>
<dbReference type="EMBL" id="CP001998">
    <property type="protein sequence ID" value="ADE53577.1"/>
    <property type="molecule type" value="Genomic_DNA"/>
</dbReference>